<sequence>MEFLKSLVPTVISGDGGGMVEPGGLLPRETGPRLLRIKRLSLISMGHTIEEDPEGSGRPTRPTRLTRHYAKASVPVSSSSVSRRRAAPSAPLSWEKRSAQAAAMSSITIDPEAKPGEFVIKSLFAEFAVLAEKKIEVVMAEPLEKPLSRSLQRGEDAQFDQVSLSLSFSLSLSLFIYCISIEVQFGVSTTVQPVCLCALCCLYVSEFQAVRKKFNTELKELRQKEQSPHVVQSIISLIMGMKFFRVKMYPVEDFEASFQFMQECAQYFLEVKDKDIKHALAGLFVEILIPVAAAVKNEVNVPCLKNFVEMLYQTTFDLSSRKKHSLALYPLVTCLLCVSQKQFFLNNWHIFLQNCLSHLKNKDPKMSRVALESLYRLLWVYIIRIKCESNTTTQSRLLSIVSALFPKGSRSVVPRDTPLNIFVKIIQFIAQERLDFAMKEIIYDLLCVGKSHKTFTINPERMNIGLRAFLVIADSLQQKDGEPPMPTTGVIFRYLRKLSLKMHLMYENRPEKILFFFLAIFVKTISIALPARSNVKHLVLCVHVSSRLTIHMDEELRQLAFTTLQALMVDFPEWREDVLSGFVYFIVREVTDVHPTLLDNAVKMLLQLISQWRGAVQTSNRSHDSQSSNGSACLPLERSPLWGVLHVVEGLALVVLCSCRPATRRLAVNVLKEVRALHNALGIAKGDEELTIDVMDRISASVLESFIHLTGADQTNLLYCPSGIDLQTLAEWSSSPISHQFDVVSPSHIWVFAYVTQGQDPWVISLSSYLRQENLPKHCPTALSYAWHFASTRLQLLSPQVDINSPINAKKMNSLSSSTDSYIGLWRNYLILCCSSATSSSSSSSSSSAPGSVRCSPPETLASTPDSGYSYDSKIIGIPSPSSLFKHVVPMMRSESMDITESLVLGLGRTNPVAFRELLEELNPIIKEALERRPENMKRRRRRDILRVQLVRIFELLADSGVVSQIGSGGLDGESHSLNGTLLEYVDLTRQLLEAENDKDSDTLRDIRSHFSALVRRSIFPQQSLRHSLFMLFSHWAGPFSIMFTPLDRYSDRNMQINRHQYCALKAMSAVLCCGPVADNVGLSSDGYLYKWLDNILDSQDRKVHQLGCEAVMLLLELNPDQSNLMFWAVDRCYTGSRRVATGCFRAIANVFHNRDYQFDTVVLLNLILFKAADSSRDIYEVAMQLLQILEPKLFRYAHKLEIQRADGVLTPPSPLPHLYSVSYYQLSEELARTYPELTLPIFSEVSQRIQTAHPGGRQVMLHYLLPWMNNVELVDFKPTARRQEEPEEEEDAREMMMVNSRRWLRGEGWGSPQATTMILNNLMFMTAKYGDDYAWSEIENVWTTLADSWPKNLKIILHFLISMSGVNSEPSLLPYVKRVVVYLGRDKTMQLLEELMCELELMDPVSSAVTHMDNPPYYRITSSYKIPSVTGTASSSNTMVPGPDGHHDNKLKDPNMDDSYSHLDIYSGLNSNLNRQHHRLESRYSSSSGGSYEEEKSDSMPVYANWRLKVMDHNRPEPLPFPPTGGCWSPLVDYLPETTTPGVSLHRCNIAVILLTDLIVDHGVKVEWSSYLHLLLHAIFIGFDHQHPEVYEHCKRLLLHLLVVHGTNSSVQSLASVLLRNREFHEPKVLTVKPIPQEFNLTGVTELVPDYQPSPMTDSGLSSSSTSSSISLGGTALPHLPNTLLNEMDLSAEQDEKVKNLIEFISSRKRGPLWNHEDMSPKNPNIKSAEQLSVFLRHVVTVFKQTPSGFQLDQLLSEVALQTALSCSSRHYAGRSFQIFRALKQPLTASTLSDLLSRLVETVGDPGEEAQGFVIELLLTLEAGIDTLADTLKNYDLLTALSQASSHDPLLGTKFANNRKSTGQLNLSSGGLFHMHYNHARSNSLRASLIGECKGDRRRSNTLDVADRLGGSHGNLARTRSLSSLREGGVPGGGGGGGGGMVGGGSGLGEAGPPVDPTNLMATVFWIAASLLESDYEFEYLLALRLLNRLLAQLPLEKPDSRERLERVQAKLRWYNFPGLLQLFLKGFTSAATQELTIHLLSKLISVSRQTLVDPSQVAGFPLNILCLLPHLIQHFDSPTVFCKETADRIAKVCAEEKSATLANLAHMMSLYSTHSYSRDSTNWINVVCRYLHDAFADITFNLVTYLAELLEKGLPSMQQSLLQIIYSLLSHIDLSAAPTKQFNLEIMKIIGKYVQSPYWKEAQNILKLVVSRSASLVVPDEMQRSYSAESSGSPEIAFTRIFNNSSKELPGKTLDFHFDISETPIIGHKYGDQSNAAGRNGKPQVIAVTRSTSSTSSGSNSNGLVPVSWKRPQLSQRRTREKLMNVLSLCGPETGLPKNPSVVFSSNEDLDSGDQQNSLIPTVEEVTREEEVQAEDAGSEQQFGVFKDFDFLDVELEDAEGESMDNFNWGVRRRSLDSMDKGDTPSLQECQYTGSTPSLNLTNQEDTDESSEEEVLSASQILTRSNLLNSDSATDEATSNHMDSLQQSQESSSSVLTEEAMPTPPLPRPDSPIHETTHSDSNISQLPEDTSMTAADELSSSVSEDTGFCSAPPLSSEPPDLCDLPDCPDPQDPPDDLDPAPPPPAPDSVCDEDVTLALKELDERCEEEEADFSGMSSQDEGDADGFPELQGSPPPSPFLSAILAAFQPIAYDDEEDAWRCHVNQMLSDTDGSCAVYTFHVFSRLFQNIQRKFDSITHSSVRFLGEGLQRMGNQFLSSLEVMTSCSQCPTVLLDAETVSSSFGSRILDLSLCRRLYKLHFQLLLLFQAYCKLVSRVDTIKREAEVTNMSEELAILEHCLKEAESVSDGQEGVSVSEAVQSNTETAIHSLIESLRAQDFSSALAQVKNDLHCISFPNCPPKDDAVQTLLHIYFRHQTLGQTGCLAVVGPSRDLSQASARLMELNLQIREALHRAQTPQSLIHNQTPTPQTQIDTHSTVLSTGL</sequence>
<evidence type="ECO:0000313" key="7">
    <source>
        <dbReference type="Proteomes" id="UP000694621"/>
    </source>
</evidence>
<evidence type="ECO:0000259" key="5">
    <source>
        <dbReference type="Pfam" id="PF19421"/>
    </source>
</evidence>
<dbReference type="InterPro" id="IPR029473">
    <property type="entry name" value="MOR2-PAG1_mid"/>
</dbReference>
<feature type="domain" description="Cell morphogenesis central region" evidence="4">
    <location>
        <begin position="1318"/>
        <end position="1364"/>
    </location>
</feature>
<feature type="region of interest" description="Disordered" evidence="1">
    <location>
        <begin position="2291"/>
        <end position="2310"/>
    </location>
</feature>
<dbReference type="InterPro" id="IPR025614">
    <property type="entry name" value="Cell_morpho_N"/>
</dbReference>
<name>A0A8B9RHV4_ASTMX</name>
<feature type="compositionally biased region" description="Low complexity" evidence="1">
    <location>
        <begin position="2293"/>
        <end position="2305"/>
    </location>
</feature>
<feature type="region of interest" description="Disordered" evidence="1">
    <location>
        <begin position="1921"/>
        <end position="1952"/>
    </location>
</feature>
<dbReference type="Pfam" id="PF14228">
    <property type="entry name" value="MOR2-PAG1_mid"/>
    <property type="match status" value="4"/>
</dbReference>
<dbReference type="InterPro" id="IPR045842">
    <property type="entry name" value="Fry_C"/>
</dbReference>
<feature type="compositionally biased region" description="Polar residues" evidence="1">
    <location>
        <begin position="2459"/>
        <end position="2485"/>
    </location>
</feature>
<evidence type="ECO:0000256" key="1">
    <source>
        <dbReference type="SAM" id="MobiDB-lite"/>
    </source>
</evidence>
<dbReference type="InterPro" id="IPR016024">
    <property type="entry name" value="ARM-type_fold"/>
</dbReference>
<dbReference type="GO" id="GO:0000902">
    <property type="term" value="P:cell morphogenesis"/>
    <property type="evidence" value="ECO:0007669"/>
    <property type="project" value="InterPro"/>
</dbReference>
<feature type="compositionally biased region" description="Polar residues" evidence="1">
    <location>
        <begin position="2427"/>
        <end position="2446"/>
    </location>
</feature>
<feature type="domain" description="Cell morphogenesis central region" evidence="4">
    <location>
        <begin position="1693"/>
        <end position="1807"/>
    </location>
</feature>
<dbReference type="Ensembl" id="ENSAMXT00005047686.1">
    <property type="protein sequence ID" value="ENSAMXP00005043873.1"/>
    <property type="gene ID" value="ENSAMXG00005019471.1"/>
</dbReference>
<evidence type="ECO:0000259" key="4">
    <source>
        <dbReference type="Pfam" id="PF14228"/>
    </source>
</evidence>
<feature type="region of interest" description="Disordered" evidence="1">
    <location>
        <begin position="1432"/>
        <end position="1455"/>
    </location>
</feature>
<dbReference type="InterPro" id="IPR039867">
    <property type="entry name" value="Furry/Tao3/Mor2"/>
</dbReference>
<feature type="domain" description="Cell morphogenesis central region" evidence="4">
    <location>
        <begin position="1545"/>
        <end position="1604"/>
    </location>
</feature>
<dbReference type="GO" id="GO:0031175">
    <property type="term" value="P:neuron projection development"/>
    <property type="evidence" value="ECO:0007669"/>
    <property type="project" value="TreeGrafter"/>
</dbReference>
<evidence type="ECO:0000259" key="2">
    <source>
        <dbReference type="Pfam" id="PF14222"/>
    </source>
</evidence>
<reference evidence="6" key="1">
    <citation type="submission" date="2025-08" db="UniProtKB">
        <authorList>
            <consortium name="Ensembl"/>
        </authorList>
    </citation>
    <scope>IDENTIFICATION</scope>
</reference>
<feature type="compositionally biased region" description="Gly residues" evidence="1">
    <location>
        <begin position="1930"/>
        <end position="1951"/>
    </location>
</feature>
<dbReference type="PANTHER" id="PTHR12295">
    <property type="entry name" value="FURRY-RELATED"/>
    <property type="match status" value="1"/>
</dbReference>
<dbReference type="GO" id="GO:0030427">
    <property type="term" value="C:site of polarized growth"/>
    <property type="evidence" value="ECO:0007669"/>
    <property type="project" value="TreeGrafter"/>
</dbReference>
<feature type="domain" description="Protein furry C-terminal" evidence="5">
    <location>
        <begin position="2749"/>
        <end position="2922"/>
    </location>
</feature>
<feature type="compositionally biased region" description="Acidic residues" evidence="1">
    <location>
        <begin position="2447"/>
        <end position="2457"/>
    </location>
</feature>
<evidence type="ECO:0000259" key="3">
    <source>
        <dbReference type="Pfam" id="PF14225"/>
    </source>
</evidence>
<feature type="compositionally biased region" description="Low complexity" evidence="1">
    <location>
        <begin position="2554"/>
        <end position="2567"/>
    </location>
</feature>
<organism evidence="6 7">
    <name type="scientific">Astyanax mexicanus</name>
    <name type="common">Blind cave fish</name>
    <name type="synonym">Astyanax fasciatus mexicanus</name>
    <dbReference type="NCBI Taxonomy" id="7994"/>
    <lineage>
        <taxon>Eukaryota</taxon>
        <taxon>Metazoa</taxon>
        <taxon>Chordata</taxon>
        <taxon>Craniata</taxon>
        <taxon>Vertebrata</taxon>
        <taxon>Euteleostomi</taxon>
        <taxon>Actinopterygii</taxon>
        <taxon>Neopterygii</taxon>
        <taxon>Teleostei</taxon>
        <taxon>Ostariophysi</taxon>
        <taxon>Characiformes</taxon>
        <taxon>Characoidei</taxon>
        <taxon>Acestrorhamphidae</taxon>
        <taxon>Acestrorhamphinae</taxon>
        <taxon>Astyanax</taxon>
    </lineage>
</organism>
<dbReference type="Pfam" id="PF14222">
    <property type="entry name" value="MOR2-PAG1_N"/>
    <property type="match status" value="2"/>
</dbReference>
<feature type="domain" description="Cell morphogenesis protein C-terminal" evidence="3">
    <location>
        <begin position="1964"/>
        <end position="2215"/>
    </location>
</feature>
<proteinExistence type="predicted"/>
<feature type="compositionally biased region" description="Basic and acidic residues" evidence="1">
    <location>
        <begin position="1445"/>
        <end position="1455"/>
    </location>
</feature>
<feature type="domain" description="Protein furry C-terminal" evidence="5">
    <location>
        <begin position="2247"/>
        <end position="2741"/>
    </location>
</feature>
<feature type="domain" description="Cell morphogenesis protein N-terminal" evidence="2">
    <location>
        <begin position="511"/>
        <end position="612"/>
    </location>
</feature>
<dbReference type="Proteomes" id="UP000694621">
    <property type="component" value="Unplaced"/>
</dbReference>
<accession>A0A8B9RHV4</accession>
<dbReference type="GO" id="GO:0005938">
    <property type="term" value="C:cell cortex"/>
    <property type="evidence" value="ECO:0007669"/>
    <property type="project" value="TreeGrafter"/>
</dbReference>
<evidence type="ECO:0000313" key="6">
    <source>
        <dbReference type="Ensembl" id="ENSAMXP00005043873.1"/>
    </source>
</evidence>
<protein>
    <submittedName>
        <fullName evidence="6">Furry homolog, like</fullName>
    </submittedName>
</protein>
<feature type="compositionally biased region" description="Low complexity" evidence="1">
    <location>
        <begin position="2486"/>
        <end position="2496"/>
    </location>
</feature>
<dbReference type="Pfam" id="PF14225">
    <property type="entry name" value="MOR2-PAG1_C"/>
    <property type="match status" value="1"/>
</dbReference>
<feature type="region of interest" description="Disordered" evidence="1">
    <location>
        <begin position="2919"/>
        <end position="2943"/>
    </location>
</feature>
<feature type="compositionally biased region" description="Low complexity" evidence="1">
    <location>
        <begin position="840"/>
        <end position="849"/>
    </location>
</feature>
<dbReference type="PANTHER" id="PTHR12295:SF9">
    <property type="entry name" value="PROTEIN FURRY HOMOLOG-LIKE"/>
    <property type="match status" value="1"/>
</dbReference>
<dbReference type="SUPFAM" id="SSF48371">
    <property type="entry name" value="ARM repeat"/>
    <property type="match status" value="2"/>
</dbReference>
<feature type="compositionally biased region" description="Polar residues" evidence="1">
    <location>
        <begin position="2521"/>
        <end position="2546"/>
    </location>
</feature>
<feature type="region of interest" description="Disordered" evidence="1">
    <location>
        <begin position="840"/>
        <end position="866"/>
    </location>
</feature>
<feature type="domain" description="Cell morphogenesis protein N-terminal" evidence="2">
    <location>
        <begin position="204"/>
        <end position="489"/>
    </location>
</feature>
<feature type="domain" description="Cell morphogenesis central region" evidence="4">
    <location>
        <begin position="1112"/>
        <end position="1277"/>
    </location>
</feature>
<feature type="region of interest" description="Disordered" evidence="1">
    <location>
        <begin position="2422"/>
        <end position="2592"/>
    </location>
</feature>
<dbReference type="Pfam" id="PF19421">
    <property type="entry name" value="Fry_C"/>
    <property type="match status" value="2"/>
</dbReference>
<feature type="region of interest" description="Disordered" evidence="1">
    <location>
        <begin position="2607"/>
        <end position="2636"/>
    </location>
</feature>
<dbReference type="InterPro" id="IPR025481">
    <property type="entry name" value="Cell_Morphogen_C"/>
</dbReference>
<feature type="region of interest" description="Disordered" evidence="1">
    <location>
        <begin position="49"/>
        <end position="93"/>
    </location>
</feature>
<feature type="compositionally biased region" description="Low complexity" evidence="1">
    <location>
        <begin position="72"/>
        <end position="91"/>
    </location>
</feature>